<accession>A0A3S0W9Z7</accession>
<dbReference type="EMBL" id="RYZZ01000006">
    <property type="protein sequence ID" value="RUQ31023.1"/>
    <property type="molecule type" value="Genomic_DNA"/>
</dbReference>
<comment type="caution">
    <text evidence="1">The sequence shown here is derived from an EMBL/GenBank/DDBJ whole genome shotgun (WGS) entry which is preliminary data.</text>
</comment>
<evidence type="ECO:0000313" key="2">
    <source>
        <dbReference type="Proteomes" id="UP000267430"/>
    </source>
</evidence>
<organism evidence="1 2">
    <name type="scientific">Peribacillus cavernae</name>
    <dbReference type="NCBI Taxonomy" id="1674310"/>
    <lineage>
        <taxon>Bacteria</taxon>
        <taxon>Bacillati</taxon>
        <taxon>Bacillota</taxon>
        <taxon>Bacilli</taxon>
        <taxon>Bacillales</taxon>
        <taxon>Bacillaceae</taxon>
        <taxon>Peribacillus</taxon>
    </lineage>
</organism>
<reference evidence="1 2" key="1">
    <citation type="submission" date="2018-12" db="EMBL/GenBank/DDBJ databases">
        <title>Bacillus chawlae sp. nov., Bacillus glennii sp. nov., and Bacillus saganii sp. nov. Isolated from the Vehicle Assembly Building at Kennedy Space Center where the Viking Spacecraft were Assembled.</title>
        <authorList>
            <person name="Seuylemezian A."/>
            <person name="Vaishampayan P."/>
        </authorList>
    </citation>
    <scope>NUCLEOTIDE SEQUENCE [LARGE SCALE GENOMIC DNA]</scope>
    <source>
        <strain evidence="1 2">L5</strain>
    </source>
</reference>
<name>A0A3S0W9Z7_9BACI</name>
<sequence>MGVMNINDYLHTLANWKQDALDSFSKKMSDQNKWFPCIPAVQGFALNHFRYGFGGKPDNDTTALQVAALLKEFSIQSKDYGSNTSLIIFLETPDEMVEDGSVDYFEELFWKLLSTISSMDEKEWVAPIPVNPESSLWEYCFHGEQYFVYCATPAHKSRKSRHFPCFMLAITPRWVLNEFNVNQTYAGKIKGRIQTRLIEYDNISPHPDLNVYGAEENLEWKQYFLRDDKSSLGSCPFYYKK</sequence>
<gene>
    <name evidence="1" type="ORF">ELQ35_05390</name>
</gene>
<dbReference type="RefSeq" id="WP_126863808.1">
    <property type="nucleotide sequence ID" value="NZ_JAUSTX010000005.1"/>
</dbReference>
<evidence type="ECO:0000313" key="1">
    <source>
        <dbReference type="EMBL" id="RUQ31023.1"/>
    </source>
</evidence>
<dbReference type="OrthoDB" id="112290at2"/>
<dbReference type="AlphaFoldDB" id="A0A3S0W9Z7"/>
<dbReference type="Pfam" id="PF08892">
    <property type="entry name" value="YqcI_YcgG"/>
    <property type="match status" value="1"/>
</dbReference>
<dbReference type="InterPro" id="IPR014988">
    <property type="entry name" value="Uncharacterised_YqcI/YcgG"/>
</dbReference>
<dbReference type="PANTHER" id="PTHR40045:SF1">
    <property type="entry name" value="YQCI_YCGG FAMILY PROTEIN"/>
    <property type="match status" value="1"/>
</dbReference>
<keyword evidence="2" id="KW-1185">Reference proteome</keyword>
<protein>
    <submittedName>
        <fullName evidence="1">YqcI/YcgG family protein</fullName>
    </submittedName>
</protein>
<dbReference type="PANTHER" id="PTHR40045">
    <property type="entry name" value="YCGG FAMILY PROTEIN"/>
    <property type="match status" value="1"/>
</dbReference>
<dbReference type="Proteomes" id="UP000267430">
    <property type="component" value="Unassembled WGS sequence"/>
</dbReference>
<proteinExistence type="predicted"/>